<sequence length="318" mass="35813">MTTGEVGILKSTLLPSFGLYSGLSVAAYVAAERTDRVEIKDWLWPSGQVLNAWWTAIGRPMYETGTSFNDAWRGLTWTEKLLLGGVTVWGSRLFARIVSRSLARGRDDPRYDAQKNEKGFWKSAFFKVFLPEAGFLSIISLPVTVPFSMGDTTLSLSTNTLNTIRALGVGLFSSGFALEVMADTQLELHRKERDDLCRHGVWSLVRHPNYLGDTLVHLSFLLLNFTYSFHPVVFLGPLANYVFLRFVGGDMQTEASQEKRYQAENSPKYEQLQNWRGENNSFWPAWKDLTNPWAFAVAGCGFIGVVVEEVVRSNCTLR</sequence>
<evidence type="ECO:0000313" key="1">
    <source>
        <dbReference type="EMBL" id="KAJ5157737.1"/>
    </source>
</evidence>
<evidence type="ECO:0008006" key="3">
    <source>
        <dbReference type="Google" id="ProtNLM"/>
    </source>
</evidence>
<reference evidence="1" key="1">
    <citation type="submission" date="2022-11" db="EMBL/GenBank/DDBJ databases">
        <authorList>
            <person name="Petersen C."/>
        </authorList>
    </citation>
    <scope>NUCLEOTIDE SEQUENCE</scope>
    <source>
        <strain evidence="1">IBT 26290</strain>
    </source>
</reference>
<dbReference type="GO" id="GO:0016020">
    <property type="term" value="C:membrane"/>
    <property type="evidence" value="ECO:0007669"/>
    <property type="project" value="TreeGrafter"/>
</dbReference>
<dbReference type="Gene3D" id="1.20.120.1630">
    <property type="match status" value="1"/>
</dbReference>
<gene>
    <name evidence="1" type="ORF">N7482_008837</name>
</gene>
<dbReference type="PANTHER" id="PTHR32251:SF15">
    <property type="entry name" value="3-OXO-5-ALPHA-STEROID 4-DEHYDROGENASE (DUF1295)"/>
    <property type="match status" value="1"/>
</dbReference>
<dbReference type="GeneID" id="81430137"/>
<evidence type="ECO:0000313" key="2">
    <source>
        <dbReference type="Proteomes" id="UP001149163"/>
    </source>
</evidence>
<dbReference type="RefSeq" id="XP_056540726.1">
    <property type="nucleotide sequence ID" value="XM_056690961.1"/>
</dbReference>
<dbReference type="Proteomes" id="UP001149163">
    <property type="component" value="Unassembled WGS sequence"/>
</dbReference>
<dbReference type="OrthoDB" id="67965at2759"/>
<comment type="caution">
    <text evidence="1">The sequence shown here is derived from an EMBL/GenBank/DDBJ whole genome shotgun (WGS) entry which is preliminary data.</text>
</comment>
<dbReference type="PANTHER" id="PTHR32251">
    <property type="entry name" value="3-OXO-5-ALPHA-STEROID 4-DEHYDROGENASE"/>
    <property type="match status" value="1"/>
</dbReference>
<proteinExistence type="predicted"/>
<dbReference type="PROSITE" id="PS50244">
    <property type="entry name" value="S5A_REDUCTASE"/>
    <property type="match status" value="1"/>
</dbReference>
<dbReference type="Pfam" id="PF06966">
    <property type="entry name" value="DUF1295"/>
    <property type="match status" value="1"/>
</dbReference>
<dbReference type="InterPro" id="IPR010721">
    <property type="entry name" value="UstE-like"/>
</dbReference>
<dbReference type="EMBL" id="JAPQKN010000006">
    <property type="protein sequence ID" value="KAJ5157737.1"/>
    <property type="molecule type" value="Genomic_DNA"/>
</dbReference>
<name>A0A9W9LJ50_9EURO</name>
<keyword evidence="2" id="KW-1185">Reference proteome</keyword>
<dbReference type="AlphaFoldDB" id="A0A9W9LJ50"/>
<protein>
    <recommendedName>
        <fullName evidence="3">Steroid 5-alpha reductase C-terminal domain-containing protein</fullName>
    </recommendedName>
</protein>
<reference evidence="1" key="2">
    <citation type="journal article" date="2023" name="IMA Fungus">
        <title>Comparative genomic study of the Penicillium genus elucidates a diverse pangenome and 15 lateral gene transfer events.</title>
        <authorList>
            <person name="Petersen C."/>
            <person name="Sorensen T."/>
            <person name="Nielsen M.R."/>
            <person name="Sondergaard T.E."/>
            <person name="Sorensen J.L."/>
            <person name="Fitzpatrick D.A."/>
            <person name="Frisvad J.C."/>
            <person name="Nielsen K.L."/>
        </authorList>
    </citation>
    <scope>NUCLEOTIDE SEQUENCE</scope>
    <source>
        <strain evidence="1">IBT 26290</strain>
    </source>
</reference>
<accession>A0A9W9LJ50</accession>
<organism evidence="1 2">
    <name type="scientific">Penicillium canariense</name>
    <dbReference type="NCBI Taxonomy" id="189055"/>
    <lineage>
        <taxon>Eukaryota</taxon>
        <taxon>Fungi</taxon>
        <taxon>Dikarya</taxon>
        <taxon>Ascomycota</taxon>
        <taxon>Pezizomycotina</taxon>
        <taxon>Eurotiomycetes</taxon>
        <taxon>Eurotiomycetidae</taxon>
        <taxon>Eurotiales</taxon>
        <taxon>Aspergillaceae</taxon>
        <taxon>Penicillium</taxon>
    </lineage>
</organism>